<proteinExistence type="inferred from homology"/>
<evidence type="ECO:0000256" key="9">
    <source>
        <dbReference type="SAM" id="MobiDB-lite"/>
    </source>
</evidence>
<name>A0A8J8WKE6_9EURO</name>
<feature type="compositionally biased region" description="Acidic residues" evidence="9">
    <location>
        <begin position="205"/>
        <end position="228"/>
    </location>
</feature>
<feature type="compositionally biased region" description="Basic and acidic residues" evidence="9">
    <location>
        <begin position="131"/>
        <end position="150"/>
    </location>
</feature>
<dbReference type="FunFam" id="3.40.50.1010:FF:000026">
    <property type="entry name" value="20S-pre-rRNA D-site endonuclease NOB1"/>
    <property type="match status" value="1"/>
</dbReference>
<dbReference type="InterPro" id="IPR014881">
    <property type="entry name" value="NOB1_Zn-bd"/>
</dbReference>
<dbReference type="Gene3D" id="6.20.210.10">
    <property type="entry name" value="Nin one binding (NOB1), Zn-ribbon-like"/>
    <property type="match status" value="1"/>
</dbReference>
<dbReference type="GO" id="GO:0004521">
    <property type="term" value="F:RNA endonuclease activity"/>
    <property type="evidence" value="ECO:0007669"/>
    <property type="project" value="UniProtKB-UniRule"/>
</dbReference>
<evidence type="ECO:0000256" key="3">
    <source>
        <dbReference type="ARBA" id="ARBA00022723"/>
    </source>
</evidence>
<comment type="subcellular location">
    <subcellularLocation>
        <location evidence="7">Nucleus</location>
        <location evidence="7">Nucleolus</location>
    </subcellularLocation>
</comment>
<sequence>MSDSTQNSGKPVHTIVLDAGPIIKNTPPLSTLLAQCDEIITTPAVVKEIRDPDARARVETLYLPFLKQRTPSPKSFNVISEFARKTGDRSVLSRVDIEVLALAYEIECERNGGDWRLRSVPGQKRVNGRPPVKEEDKKEEEKNEEGKEGESENLGTYTANGEAETAVTEQNEETQQDGTPLHNPETPVDEVAADRPVAAQVHSEEGEEAAGEVDVDGEEDDDAADSDGGEWITPSNYKKRLARDESGSSGNGNEPKTMQVATMTTDFACQNVLLQMNLNLLSTTTLQRVQHLKSFVKRCHGCFLTTKEMNKQFCPRCGKDTLTRVSCTTTANGQFTMHLKKNMQWNNRGNRFSVPKPIAGSANGKWKGGGGKGGWGTELILAEDQKEYVRSTVEEERRQRRERDLMDEDYLPGILTGERNKSGGRIRVGAGRNVNSRKR</sequence>
<dbReference type="GO" id="GO:0046872">
    <property type="term" value="F:metal ion binding"/>
    <property type="evidence" value="ECO:0007669"/>
    <property type="project" value="UniProtKB-UniRule"/>
</dbReference>
<evidence type="ECO:0000256" key="5">
    <source>
        <dbReference type="ARBA" id="ARBA00022833"/>
    </source>
</evidence>
<keyword evidence="4" id="KW-0378">Hydrolase</keyword>
<feature type="domain" description="Ribonuclease PIN" evidence="11">
    <location>
        <begin position="15"/>
        <end position="106"/>
    </location>
</feature>
<dbReference type="SUPFAM" id="SSF144206">
    <property type="entry name" value="NOB1 zinc finger-like"/>
    <property type="match status" value="1"/>
</dbReference>
<dbReference type="Gene3D" id="3.40.50.1010">
    <property type="entry name" value="5'-nuclease"/>
    <property type="match status" value="1"/>
</dbReference>
<keyword evidence="12" id="KW-0255">Endonuclease</keyword>
<feature type="compositionally biased region" description="Polar residues" evidence="9">
    <location>
        <begin position="247"/>
        <end position="257"/>
    </location>
</feature>
<feature type="binding site" evidence="8">
    <location>
        <position position="302"/>
    </location>
    <ligand>
        <name>Zn(2+)</name>
        <dbReference type="ChEBI" id="CHEBI:29105"/>
    </ligand>
</feature>
<evidence type="ECO:0000256" key="2">
    <source>
        <dbReference type="ARBA" id="ARBA00022722"/>
    </source>
</evidence>
<evidence type="ECO:0000313" key="13">
    <source>
        <dbReference type="Proteomes" id="UP000631181"/>
    </source>
</evidence>
<dbReference type="Proteomes" id="UP000631181">
    <property type="component" value="Unassembled WGS sequence"/>
</dbReference>
<dbReference type="GO" id="GO:0030490">
    <property type="term" value="P:maturation of SSU-rRNA"/>
    <property type="evidence" value="ECO:0007669"/>
    <property type="project" value="TreeGrafter"/>
</dbReference>
<dbReference type="EMBL" id="WIWV01000036">
    <property type="protein sequence ID" value="KAF7716695.1"/>
    <property type="molecule type" value="Genomic_DNA"/>
</dbReference>
<dbReference type="CDD" id="cd09876">
    <property type="entry name" value="PIN_Nob1-like"/>
    <property type="match status" value="1"/>
</dbReference>
<keyword evidence="5 7" id="KW-0862">Zinc</keyword>
<keyword evidence="13" id="KW-1185">Reference proteome</keyword>
<feature type="region of interest" description="Disordered" evidence="9">
    <location>
        <begin position="114"/>
        <end position="257"/>
    </location>
</feature>
<dbReference type="InterPro" id="IPR039907">
    <property type="entry name" value="NOB1"/>
</dbReference>
<feature type="domain" description="Nin one binding (NOB1) Zn-ribbon-like" evidence="10">
    <location>
        <begin position="289"/>
        <end position="360"/>
    </location>
</feature>
<accession>A0A8J8WKE6</accession>
<feature type="region of interest" description="Disordered" evidence="9">
    <location>
        <begin position="393"/>
        <end position="439"/>
    </location>
</feature>
<gene>
    <name evidence="12" type="ORF">PECM_005195</name>
</gene>
<keyword evidence="6 7" id="KW-0539">Nucleus</keyword>
<feature type="binding site" evidence="8">
    <location>
        <position position="317"/>
    </location>
    <ligand>
        <name>Zn(2+)</name>
        <dbReference type="ChEBI" id="CHEBI:29105"/>
    </ligand>
</feature>
<feature type="binding site" evidence="8">
    <location>
        <position position="299"/>
    </location>
    <ligand>
        <name>Zn(2+)</name>
        <dbReference type="ChEBI" id="CHEBI:29105"/>
    </ligand>
</feature>
<feature type="compositionally biased region" description="Basic and acidic residues" evidence="9">
    <location>
        <begin position="393"/>
        <end position="404"/>
    </location>
</feature>
<evidence type="ECO:0000256" key="8">
    <source>
        <dbReference type="PIRSR" id="PIRSR037125-1"/>
    </source>
</evidence>
<protein>
    <recommendedName>
        <fullName evidence="7">20S-pre-rRNA D-site endonuclease NOB1</fullName>
    </recommendedName>
</protein>
<evidence type="ECO:0000313" key="12">
    <source>
        <dbReference type="EMBL" id="KAF7716695.1"/>
    </source>
</evidence>
<dbReference type="GO" id="GO:0016787">
    <property type="term" value="F:hydrolase activity"/>
    <property type="evidence" value="ECO:0007669"/>
    <property type="project" value="UniProtKB-KW"/>
</dbReference>
<dbReference type="InterPro" id="IPR036283">
    <property type="entry name" value="NOB1_Zf-like_sf"/>
</dbReference>
<comment type="function">
    <text evidence="7">Required for the synthesis of 40S ribosome subunits. Has a role in processing 20S pre-rRNA into the mature 18S rRNA, where it is required for cleavage at the 3' end of the mature 18S rRNA (D-site). Accompanies the 20S pre-rRNA from the nucleus to the cytoplasm.</text>
</comment>
<dbReference type="PIRSF" id="PIRSF037125">
    <property type="entry name" value="D-site_20S_pre-rRNA_nuclease"/>
    <property type="match status" value="1"/>
</dbReference>
<dbReference type="AlphaFoldDB" id="A0A8J8WKE6"/>
<evidence type="ECO:0000256" key="6">
    <source>
        <dbReference type="ARBA" id="ARBA00023242"/>
    </source>
</evidence>
<evidence type="ECO:0000259" key="11">
    <source>
        <dbReference type="Pfam" id="PF17146"/>
    </source>
</evidence>
<evidence type="ECO:0000256" key="7">
    <source>
        <dbReference type="PIRNR" id="PIRNR037125"/>
    </source>
</evidence>
<comment type="similarity">
    <text evidence="1 7">Belongs to the NOB1 family.</text>
</comment>
<dbReference type="Pfam" id="PF08772">
    <property type="entry name" value="Zn_ribbon_NOB1"/>
    <property type="match status" value="1"/>
</dbReference>
<dbReference type="OrthoDB" id="446759at2759"/>
<feature type="binding site" evidence="8">
    <location>
        <position position="314"/>
    </location>
    <ligand>
        <name>Zn(2+)</name>
        <dbReference type="ChEBI" id="CHEBI:29105"/>
    </ligand>
</feature>
<evidence type="ECO:0000256" key="4">
    <source>
        <dbReference type="ARBA" id="ARBA00022801"/>
    </source>
</evidence>
<dbReference type="InterPro" id="IPR033411">
    <property type="entry name" value="Ribonuclease_PIN"/>
</dbReference>
<reference evidence="12" key="1">
    <citation type="journal article" date="2020" name="Front. Microbiol.">
        <title>Gene regulatory networks of Penicillium echinulatum 2HH and Penicillium oxalicum 114-2 inferred by a computational biology approach.</title>
        <authorList>
            <person name="Lenz A.R."/>
            <person name="Galan-Vasquez E."/>
            <person name="Balbinot E."/>
            <person name="De Abreu F.P."/>
            <person name="De Oliveira N.S."/>
            <person name="Da Rosa L.O."/>
            <person name="De Avila E Silva S."/>
            <person name="Camassola M."/>
            <person name="Dillon A.J.P."/>
            <person name="Perez-Rueda E."/>
        </authorList>
    </citation>
    <scope>NUCLEOTIDE SEQUENCE</scope>
    <source>
        <strain evidence="12">S1M29</strain>
    </source>
</reference>
<dbReference type="Pfam" id="PF17146">
    <property type="entry name" value="PIN_6"/>
    <property type="match status" value="1"/>
</dbReference>
<evidence type="ECO:0000256" key="1">
    <source>
        <dbReference type="ARBA" id="ARBA00005858"/>
    </source>
</evidence>
<keyword evidence="3 7" id="KW-0479">Metal-binding</keyword>
<dbReference type="GO" id="GO:0030688">
    <property type="term" value="C:preribosome, small subunit precursor"/>
    <property type="evidence" value="ECO:0007669"/>
    <property type="project" value="TreeGrafter"/>
</dbReference>
<organism evidence="12 13">
    <name type="scientific">Penicillium ucsense</name>
    <dbReference type="NCBI Taxonomy" id="2839758"/>
    <lineage>
        <taxon>Eukaryota</taxon>
        <taxon>Fungi</taxon>
        <taxon>Dikarya</taxon>
        <taxon>Ascomycota</taxon>
        <taxon>Pezizomycotina</taxon>
        <taxon>Eurotiomycetes</taxon>
        <taxon>Eurotiomycetidae</taxon>
        <taxon>Eurotiales</taxon>
        <taxon>Aspergillaceae</taxon>
        <taxon>Penicillium</taxon>
    </lineage>
</organism>
<dbReference type="GO" id="GO:0005730">
    <property type="term" value="C:nucleolus"/>
    <property type="evidence" value="ECO:0007669"/>
    <property type="project" value="UniProtKB-SubCell"/>
</dbReference>
<dbReference type="InterPro" id="IPR017117">
    <property type="entry name" value="Nob1_euk"/>
</dbReference>
<dbReference type="PANTHER" id="PTHR12814">
    <property type="entry name" value="RNA-BINDING PROTEIN NOB1"/>
    <property type="match status" value="1"/>
</dbReference>
<dbReference type="PANTHER" id="PTHR12814:SF2">
    <property type="entry name" value="RNA-BINDING PROTEIN NOB1"/>
    <property type="match status" value="1"/>
</dbReference>
<evidence type="ECO:0000259" key="10">
    <source>
        <dbReference type="Pfam" id="PF08772"/>
    </source>
</evidence>
<comment type="caution">
    <text evidence="12">The sequence shown here is derived from an EMBL/GenBank/DDBJ whole genome shotgun (WGS) entry which is preliminary data.</text>
</comment>
<keyword evidence="2" id="KW-0540">Nuclease</keyword>